<comment type="caution">
    <text evidence="2">The sequence shown here is derived from an EMBL/GenBank/DDBJ whole genome shotgun (WGS) entry which is preliminary data.</text>
</comment>
<organism evidence="2 3">
    <name type="scientific">Acinetobacter bereziniae</name>
    <name type="common">Acinetobacter genomosp. 10</name>
    <dbReference type="NCBI Taxonomy" id="106648"/>
    <lineage>
        <taxon>Bacteria</taxon>
        <taxon>Pseudomonadati</taxon>
        <taxon>Pseudomonadota</taxon>
        <taxon>Gammaproteobacteria</taxon>
        <taxon>Moraxellales</taxon>
        <taxon>Moraxellaceae</taxon>
        <taxon>Acinetobacter</taxon>
    </lineage>
</organism>
<evidence type="ECO:0000313" key="3">
    <source>
        <dbReference type="Proteomes" id="UP000490535"/>
    </source>
</evidence>
<keyword evidence="1" id="KW-0732">Signal</keyword>
<dbReference type="Gene3D" id="1.25.40.10">
    <property type="entry name" value="Tetratricopeptide repeat domain"/>
    <property type="match status" value="1"/>
</dbReference>
<dbReference type="EMBL" id="WNDP01000001">
    <property type="protein sequence ID" value="KAF1028388.1"/>
    <property type="molecule type" value="Genomic_DNA"/>
</dbReference>
<accession>A0A833PJ24</accession>
<dbReference type="Proteomes" id="UP000490535">
    <property type="component" value="Unassembled WGS sequence"/>
</dbReference>
<evidence type="ECO:0008006" key="4">
    <source>
        <dbReference type="Google" id="ProtNLM"/>
    </source>
</evidence>
<feature type="signal peptide" evidence="1">
    <location>
        <begin position="1"/>
        <end position="18"/>
    </location>
</feature>
<dbReference type="AlphaFoldDB" id="A0A833PJ24"/>
<evidence type="ECO:0000256" key="1">
    <source>
        <dbReference type="SAM" id="SignalP"/>
    </source>
</evidence>
<protein>
    <recommendedName>
        <fullName evidence="4">Tetratricopeptide repeat protein</fullName>
    </recommendedName>
</protein>
<dbReference type="InterPro" id="IPR011990">
    <property type="entry name" value="TPR-like_helical_dom_sf"/>
</dbReference>
<gene>
    <name evidence="2" type="ORF">GAK29_00023</name>
</gene>
<name>A0A833PJ24_ACIBZ</name>
<sequence length="239" mass="27398">MKKIIFIVLSSSCFTAHADYNLQDYKNCSFLALDQAKSSLSVDKVPEDYLYKTQKYSFASLPITKNNENYCLIINDKKKVIVDAIPKMFSNICGGKWDKNENKPVWIDDIAGGRGLVTYFQYDISDIFKNIDKKNSSEIAQQIATIDCQLSSYTIDDVVELNDTAFYLYRLGYYKVSLNLLKKVIQLDPNRIVAYLNLADVYLALKNQSQARANYLIYANKMKKSGLSHQIPKRVLKFL</sequence>
<reference evidence="3" key="1">
    <citation type="journal article" date="2020" name="MBio">
        <title>Horizontal gene transfer to a defensive symbiont with a reduced genome amongst a multipartite beetle microbiome.</title>
        <authorList>
            <person name="Waterworth S.C."/>
            <person name="Florez L.V."/>
            <person name="Rees E.R."/>
            <person name="Hertweck C."/>
            <person name="Kaltenpoth M."/>
            <person name="Kwan J.C."/>
        </authorList>
    </citation>
    <scope>NUCLEOTIDE SEQUENCE [LARGE SCALE GENOMIC DNA]</scope>
</reference>
<proteinExistence type="predicted"/>
<dbReference type="SUPFAM" id="SSF48452">
    <property type="entry name" value="TPR-like"/>
    <property type="match status" value="1"/>
</dbReference>
<feature type="chain" id="PRO_5032322351" description="Tetratricopeptide repeat protein" evidence="1">
    <location>
        <begin position="19"/>
        <end position="239"/>
    </location>
</feature>
<evidence type="ECO:0000313" key="2">
    <source>
        <dbReference type="EMBL" id="KAF1028388.1"/>
    </source>
</evidence>